<keyword evidence="4 9" id="KW-0732">Signal</keyword>
<dbReference type="RefSeq" id="WP_284255334.1">
    <property type="nucleotide sequence ID" value="NZ_BSVB01000001.1"/>
</dbReference>
<keyword evidence="2" id="KW-0813">Transport</keyword>
<gene>
    <name evidence="10" type="ORF">GCM10025881_36650</name>
</gene>
<dbReference type="InterPro" id="IPR050490">
    <property type="entry name" value="Bact_solute-bd_prot1"/>
</dbReference>
<keyword evidence="6" id="KW-0564">Palmitate</keyword>
<evidence type="ECO:0000256" key="1">
    <source>
        <dbReference type="ARBA" id="ARBA00008520"/>
    </source>
</evidence>
<evidence type="ECO:0000256" key="2">
    <source>
        <dbReference type="ARBA" id="ARBA00022448"/>
    </source>
</evidence>
<evidence type="ECO:0000256" key="8">
    <source>
        <dbReference type="SAM" id="MobiDB-lite"/>
    </source>
</evidence>
<keyword evidence="3" id="KW-1003">Cell membrane</keyword>
<comment type="caution">
    <text evidence="10">The sequence shown here is derived from an EMBL/GenBank/DDBJ whole genome shotgun (WGS) entry which is preliminary data.</text>
</comment>
<keyword evidence="5" id="KW-0472">Membrane</keyword>
<dbReference type="PANTHER" id="PTHR43649">
    <property type="entry name" value="ARABINOSE-BINDING PROTEIN-RELATED"/>
    <property type="match status" value="1"/>
</dbReference>
<organism evidence="10 11">
    <name type="scientific">Pseudolysinimonas kribbensis</name>
    <dbReference type="NCBI Taxonomy" id="433641"/>
    <lineage>
        <taxon>Bacteria</taxon>
        <taxon>Bacillati</taxon>
        <taxon>Actinomycetota</taxon>
        <taxon>Actinomycetes</taxon>
        <taxon>Micrococcales</taxon>
        <taxon>Microbacteriaceae</taxon>
        <taxon>Pseudolysinimonas</taxon>
    </lineage>
</organism>
<name>A0ABQ6KB32_9MICO</name>
<dbReference type="PANTHER" id="PTHR43649:SF33">
    <property type="entry name" value="POLYGALACTURONAN_RHAMNOGALACTURONAN-BINDING PROTEIN YTCQ"/>
    <property type="match status" value="1"/>
</dbReference>
<keyword evidence="7" id="KW-0449">Lipoprotein</keyword>
<dbReference type="InterPro" id="IPR006061">
    <property type="entry name" value="SBP_1_CS"/>
</dbReference>
<evidence type="ECO:0000256" key="7">
    <source>
        <dbReference type="ARBA" id="ARBA00023288"/>
    </source>
</evidence>
<feature type="signal peptide" evidence="9">
    <location>
        <begin position="1"/>
        <end position="26"/>
    </location>
</feature>
<protein>
    <recommendedName>
        <fullName evidence="12">Sugar ABC transporter substrate-binding protein</fullName>
    </recommendedName>
</protein>
<dbReference type="Pfam" id="PF01547">
    <property type="entry name" value="SBP_bac_1"/>
    <property type="match status" value="1"/>
</dbReference>
<evidence type="ECO:0000256" key="9">
    <source>
        <dbReference type="SAM" id="SignalP"/>
    </source>
</evidence>
<keyword evidence="11" id="KW-1185">Reference proteome</keyword>
<dbReference type="Gene3D" id="3.40.190.10">
    <property type="entry name" value="Periplasmic binding protein-like II"/>
    <property type="match status" value="1"/>
</dbReference>
<dbReference type="PROSITE" id="PS51257">
    <property type="entry name" value="PROKAR_LIPOPROTEIN"/>
    <property type="match status" value="1"/>
</dbReference>
<feature type="chain" id="PRO_5045238341" description="Sugar ABC transporter substrate-binding protein" evidence="9">
    <location>
        <begin position="27"/>
        <end position="396"/>
    </location>
</feature>
<evidence type="ECO:0000256" key="5">
    <source>
        <dbReference type="ARBA" id="ARBA00023136"/>
    </source>
</evidence>
<evidence type="ECO:0000313" key="10">
    <source>
        <dbReference type="EMBL" id="GMA96841.1"/>
    </source>
</evidence>
<feature type="compositionally biased region" description="Low complexity" evidence="8">
    <location>
        <begin position="362"/>
        <end position="376"/>
    </location>
</feature>
<dbReference type="InterPro" id="IPR006059">
    <property type="entry name" value="SBP"/>
</dbReference>
<evidence type="ECO:0000256" key="6">
    <source>
        <dbReference type="ARBA" id="ARBA00023139"/>
    </source>
</evidence>
<accession>A0ABQ6KB32</accession>
<dbReference type="PROSITE" id="PS51318">
    <property type="entry name" value="TAT"/>
    <property type="match status" value="1"/>
</dbReference>
<evidence type="ECO:0000256" key="3">
    <source>
        <dbReference type="ARBA" id="ARBA00022475"/>
    </source>
</evidence>
<proteinExistence type="inferred from homology"/>
<sequence length="396" mass="41966">MTSRTSRVRRTWIAVAAAVAVVPMLAACGGNAAATGSAGEIDGSTIVLQTVNSLQPQFQQYADAYTKKFPQRKVEVRATTDDGAKYAQQLATARISGKLPDVFFNVDYLADTLAKANVPLDLAPGIKDGKLGSLKLDDFVAPFVGQYRPINHPDQVTGLPVSADSVGLFYDKTLFDKYGVTEYPKSDWTWDDMMRVAKEIQAKSGGKVYGIKAPLTDGSNQLVFGPVLRAFGADVYNGKTGKSDIGSADAVKGWKLLISMYGTSSNPYSANPNDASLGFGAGNVAMGIGSRAGIPGLQKTVKDDWNVQTMPTINGKSTAGGGSYGLSISQTSKNQDAAWAFLKWFYSKDGMAVAQKVGGVIPRPTTASTTAPGRTRAASRRRTSRSSARPPVPPPC</sequence>
<evidence type="ECO:0000256" key="4">
    <source>
        <dbReference type="ARBA" id="ARBA00022729"/>
    </source>
</evidence>
<dbReference type="PROSITE" id="PS01037">
    <property type="entry name" value="SBP_BACTERIAL_1"/>
    <property type="match status" value="1"/>
</dbReference>
<reference evidence="11" key="1">
    <citation type="journal article" date="2019" name="Int. J. Syst. Evol. Microbiol.">
        <title>The Global Catalogue of Microorganisms (GCM) 10K type strain sequencing project: providing services to taxonomists for standard genome sequencing and annotation.</title>
        <authorList>
            <consortium name="The Broad Institute Genomics Platform"/>
            <consortium name="The Broad Institute Genome Sequencing Center for Infectious Disease"/>
            <person name="Wu L."/>
            <person name="Ma J."/>
        </authorList>
    </citation>
    <scope>NUCLEOTIDE SEQUENCE [LARGE SCALE GENOMIC DNA]</scope>
    <source>
        <strain evidence="11">NBRC 108894</strain>
    </source>
</reference>
<dbReference type="Proteomes" id="UP001157034">
    <property type="component" value="Unassembled WGS sequence"/>
</dbReference>
<dbReference type="EMBL" id="BSVB01000001">
    <property type="protein sequence ID" value="GMA96841.1"/>
    <property type="molecule type" value="Genomic_DNA"/>
</dbReference>
<evidence type="ECO:0008006" key="12">
    <source>
        <dbReference type="Google" id="ProtNLM"/>
    </source>
</evidence>
<dbReference type="CDD" id="cd13585">
    <property type="entry name" value="PBP2_TMBP_like"/>
    <property type="match status" value="1"/>
</dbReference>
<dbReference type="InterPro" id="IPR006311">
    <property type="entry name" value="TAT_signal"/>
</dbReference>
<comment type="similarity">
    <text evidence="1">Belongs to the bacterial solute-binding protein 1 family.</text>
</comment>
<dbReference type="SUPFAM" id="SSF53850">
    <property type="entry name" value="Periplasmic binding protein-like II"/>
    <property type="match status" value="1"/>
</dbReference>
<evidence type="ECO:0000313" key="11">
    <source>
        <dbReference type="Proteomes" id="UP001157034"/>
    </source>
</evidence>
<feature type="region of interest" description="Disordered" evidence="8">
    <location>
        <begin position="362"/>
        <end position="396"/>
    </location>
</feature>